<dbReference type="SUPFAM" id="SSF52833">
    <property type="entry name" value="Thioredoxin-like"/>
    <property type="match status" value="1"/>
</dbReference>
<organism evidence="4 5">
    <name type="scientific">Lentisphaera profundi</name>
    <dbReference type="NCBI Taxonomy" id="1658616"/>
    <lineage>
        <taxon>Bacteria</taxon>
        <taxon>Pseudomonadati</taxon>
        <taxon>Lentisphaerota</taxon>
        <taxon>Lentisphaeria</taxon>
        <taxon>Lentisphaerales</taxon>
        <taxon>Lentisphaeraceae</taxon>
        <taxon>Lentisphaera</taxon>
    </lineage>
</organism>
<evidence type="ECO:0000313" key="5">
    <source>
        <dbReference type="Proteomes" id="UP001214250"/>
    </source>
</evidence>
<evidence type="ECO:0000259" key="3">
    <source>
        <dbReference type="PROSITE" id="PS51352"/>
    </source>
</evidence>
<protein>
    <submittedName>
        <fullName evidence="4">Thioredoxin family protein</fullName>
    </submittedName>
</protein>
<dbReference type="Pfam" id="PF13899">
    <property type="entry name" value="Thioredoxin_7"/>
    <property type="match status" value="1"/>
</dbReference>
<dbReference type="PANTHER" id="PTHR15337">
    <property type="entry name" value="ANTERIOR GRADIENT PROTEIN-RELATED"/>
    <property type="match status" value="1"/>
</dbReference>
<gene>
    <name evidence="4" type="ORF">PQO03_20260</name>
</gene>
<dbReference type="PROSITE" id="PS51352">
    <property type="entry name" value="THIOREDOXIN_2"/>
    <property type="match status" value="1"/>
</dbReference>
<dbReference type="InterPro" id="IPR013766">
    <property type="entry name" value="Thioredoxin_domain"/>
</dbReference>
<dbReference type="Gene3D" id="3.40.30.10">
    <property type="entry name" value="Glutaredoxin"/>
    <property type="match status" value="1"/>
</dbReference>
<accession>A0ABY7VZ64</accession>
<evidence type="ECO:0000256" key="2">
    <source>
        <dbReference type="SAM" id="SignalP"/>
    </source>
</evidence>
<dbReference type="PANTHER" id="PTHR15337:SF11">
    <property type="entry name" value="THIOREDOXIN DOMAIN-CONTAINING PROTEIN"/>
    <property type="match status" value="1"/>
</dbReference>
<feature type="domain" description="Thioredoxin" evidence="3">
    <location>
        <begin position="2"/>
        <end position="148"/>
    </location>
</feature>
<dbReference type="EMBL" id="CP117812">
    <property type="protein sequence ID" value="WDE98157.1"/>
    <property type="molecule type" value="Genomic_DNA"/>
</dbReference>
<dbReference type="InterPro" id="IPR036249">
    <property type="entry name" value="Thioredoxin-like_sf"/>
</dbReference>
<name>A0ABY7VZ64_9BACT</name>
<sequence length="311" mass="34364">MKKLLLLAFNFLIVFAVSAGGEGWETKFNLAQEKAVAENKSLLVDFTGSDWCGWCIRLKKEVFDHKEFSDFAKEKFVLVEIDYPKSKEQSAEIKAQNEELKNKYKIQGYPTILLMDAQGRPFAKTGYQAGGPSAYNMHLTTLLKQGDTIAKAFADAKKESGVNQAKKLNAALSLIPDELKAHYKAEIEMMFAADPKDSLGFKKSMELNSSLKVLQGKVAQIARKGDVAQAEKLVEDFIVSKKLSGENKQKALMAKLNCYDPRQEGVLAIADKLMDQVIAIDAKSQTATLAKSVKGQIAQMKAQSKKGKAQQ</sequence>
<dbReference type="Proteomes" id="UP001214250">
    <property type="component" value="Chromosome 2"/>
</dbReference>
<evidence type="ECO:0000256" key="1">
    <source>
        <dbReference type="ARBA" id="ARBA00022729"/>
    </source>
</evidence>
<reference evidence="4 5" key="1">
    <citation type="submission" date="2023-02" db="EMBL/GenBank/DDBJ databases">
        <title>Genome sequence of Lentisphaera profundi SAORIC-696.</title>
        <authorList>
            <person name="Kim e."/>
            <person name="Cho J.-C."/>
            <person name="Choi A."/>
            <person name="Kang I."/>
        </authorList>
    </citation>
    <scope>NUCLEOTIDE SEQUENCE [LARGE SCALE GENOMIC DNA]</scope>
    <source>
        <strain evidence="4 5">SAORIC-696</strain>
    </source>
</reference>
<dbReference type="InterPro" id="IPR051099">
    <property type="entry name" value="AGR/TXD"/>
</dbReference>
<keyword evidence="1 2" id="KW-0732">Signal</keyword>
<feature type="chain" id="PRO_5046880719" evidence="2">
    <location>
        <begin position="20"/>
        <end position="311"/>
    </location>
</feature>
<evidence type="ECO:0000313" key="4">
    <source>
        <dbReference type="EMBL" id="WDE98157.1"/>
    </source>
</evidence>
<feature type="signal peptide" evidence="2">
    <location>
        <begin position="1"/>
        <end position="19"/>
    </location>
</feature>
<proteinExistence type="predicted"/>
<dbReference type="RefSeq" id="WP_274152966.1">
    <property type="nucleotide sequence ID" value="NZ_CP117812.1"/>
</dbReference>
<keyword evidence="5" id="KW-1185">Reference proteome</keyword>